<dbReference type="Gene3D" id="3.40.30.10">
    <property type="entry name" value="Glutaredoxin"/>
    <property type="match status" value="1"/>
</dbReference>
<gene>
    <name evidence="1" type="ORF">JXQ802_LOCUS46980</name>
</gene>
<keyword evidence="2" id="KW-1185">Reference proteome</keyword>
<reference evidence="1" key="1">
    <citation type="submission" date="2021-02" db="EMBL/GenBank/DDBJ databases">
        <authorList>
            <person name="Nowell W R."/>
        </authorList>
    </citation>
    <scope>NUCLEOTIDE SEQUENCE</scope>
</reference>
<evidence type="ECO:0000313" key="1">
    <source>
        <dbReference type="EMBL" id="CAF1588489.1"/>
    </source>
</evidence>
<dbReference type="Gene3D" id="3.30.420.150">
    <property type="entry name" value="Exopolyphosphatase. Domain 2"/>
    <property type="match status" value="1"/>
</dbReference>
<dbReference type="EMBL" id="CAJNOL010004452">
    <property type="protein sequence ID" value="CAF1588489.1"/>
    <property type="molecule type" value="Genomic_DNA"/>
</dbReference>
<sequence length="129" mass="14740">MLFSYFYDIAFDVGLIVNDNDDHSSTITTIPIRVLKQTAKKVCRGSSSVSTKHPFLCFDLTYIYSVLSKGYRLSEDIQIHILIIFVHGVMWEKRRLEKALSQIDTSNINVSISWYSFELDPNLPSDGSL</sequence>
<comment type="caution">
    <text evidence="1">The sequence shown here is derived from an EMBL/GenBank/DDBJ whole genome shotgun (WGS) entry which is preliminary data.</text>
</comment>
<evidence type="ECO:0000313" key="2">
    <source>
        <dbReference type="Proteomes" id="UP000663870"/>
    </source>
</evidence>
<dbReference type="AlphaFoldDB" id="A0A815ZSE8"/>
<organism evidence="1 2">
    <name type="scientific">Rotaria sordida</name>
    <dbReference type="NCBI Taxonomy" id="392033"/>
    <lineage>
        <taxon>Eukaryota</taxon>
        <taxon>Metazoa</taxon>
        <taxon>Spiralia</taxon>
        <taxon>Gnathifera</taxon>
        <taxon>Rotifera</taxon>
        <taxon>Eurotatoria</taxon>
        <taxon>Bdelloidea</taxon>
        <taxon>Philodinida</taxon>
        <taxon>Philodinidae</taxon>
        <taxon>Rotaria</taxon>
    </lineage>
</organism>
<accession>A0A815ZSE8</accession>
<dbReference type="Proteomes" id="UP000663870">
    <property type="component" value="Unassembled WGS sequence"/>
</dbReference>
<name>A0A815ZSE8_9BILA</name>
<proteinExistence type="predicted"/>
<protein>
    <submittedName>
        <fullName evidence="1">Uncharacterized protein</fullName>
    </submittedName>
</protein>